<feature type="compositionally biased region" description="Polar residues" evidence="1">
    <location>
        <begin position="358"/>
        <end position="369"/>
    </location>
</feature>
<feature type="domain" description="MADF" evidence="2">
    <location>
        <begin position="192"/>
        <end position="295"/>
    </location>
</feature>
<organism evidence="3 4">
    <name type="scientific">Acanthoscelides obtectus</name>
    <name type="common">Bean weevil</name>
    <name type="synonym">Bruchus obtectus</name>
    <dbReference type="NCBI Taxonomy" id="200917"/>
    <lineage>
        <taxon>Eukaryota</taxon>
        <taxon>Metazoa</taxon>
        <taxon>Ecdysozoa</taxon>
        <taxon>Arthropoda</taxon>
        <taxon>Hexapoda</taxon>
        <taxon>Insecta</taxon>
        <taxon>Pterygota</taxon>
        <taxon>Neoptera</taxon>
        <taxon>Endopterygota</taxon>
        <taxon>Coleoptera</taxon>
        <taxon>Polyphaga</taxon>
        <taxon>Cucujiformia</taxon>
        <taxon>Chrysomeloidea</taxon>
        <taxon>Chrysomelidae</taxon>
        <taxon>Bruchinae</taxon>
        <taxon>Bruchini</taxon>
        <taxon>Acanthoscelides</taxon>
    </lineage>
</organism>
<dbReference type="PROSITE" id="PS51029">
    <property type="entry name" value="MADF"/>
    <property type="match status" value="2"/>
</dbReference>
<evidence type="ECO:0000259" key="2">
    <source>
        <dbReference type="PROSITE" id="PS51029"/>
    </source>
</evidence>
<name>A0A9P0JTP3_ACAOB</name>
<dbReference type="EMBL" id="CAKOFQ010006683">
    <property type="protein sequence ID" value="CAH1959746.1"/>
    <property type="molecule type" value="Genomic_DNA"/>
</dbReference>
<evidence type="ECO:0000313" key="3">
    <source>
        <dbReference type="EMBL" id="CAH1959746.1"/>
    </source>
</evidence>
<evidence type="ECO:0000256" key="1">
    <source>
        <dbReference type="SAM" id="MobiDB-lite"/>
    </source>
</evidence>
<dbReference type="OrthoDB" id="6751518at2759"/>
<dbReference type="AlphaFoldDB" id="A0A9P0JTP3"/>
<reference evidence="3" key="1">
    <citation type="submission" date="2022-03" db="EMBL/GenBank/DDBJ databases">
        <authorList>
            <person name="Sayadi A."/>
        </authorList>
    </citation>
    <scope>NUCLEOTIDE SEQUENCE</scope>
</reference>
<accession>A0A9P0JTP3</accession>
<dbReference type="SMART" id="SM00595">
    <property type="entry name" value="MADF"/>
    <property type="match status" value="2"/>
</dbReference>
<proteinExistence type="predicted"/>
<dbReference type="PANTHER" id="PTHR21505:SF15">
    <property type="entry name" value="RE18252P"/>
    <property type="match status" value="1"/>
</dbReference>
<sequence>MGFPFNRDQITMMIQEYRKYPELYDRSNPQYSDTSRRYDCWIEITQKLIQTCNINPTIEDVKLKIKTLRTQLAHETDKEKKMRRRGKPYRSTWYYYKYLIFLVKGGFVERRGSKHSQFLSSTEDCTSENANESNNIEFQDENSGISFYDPLEIDLKPDVHSKIEVHNVMNDSSTTSSYRDNRFQFQREHIEVLIELYKSYPELYNPRHSSYYDRERKLNCWEDITEKLSTTFNISPSTEDIKHKVHSLRTQYAHALKMALKREGVGKKRLGPNGEDKKSYWWCFNLLTFLSQIERKKASRINHSDFSTILEQNGTMDEIGSHDMLLEESQGDDVLDINDVDCSYSASLEETSDEDCESVSTTQKSQSKAQKTDSPEDDITAFAQYIETELRKIKDKKKVTRLKRDIVNMVYDTIEADIDTLETNALEPNEDNLETNGERSK</sequence>
<evidence type="ECO:0000313" key="4">
    <source>
        <dbReference type="Proteomes" id="UP001152888"/>
    </source>
</evidence>
<gene>
    <name evidence="3" type="ORF">ACAOBT_LOCUS3349</name>
</gene>
<dbReference type="InterPro" id="IPR006578">
    <property type="entry name" value="MADF-dom"/>
</dbReference>
<feature type="domain" description="MADF" evidence="2">
    <location>
        <begin position="12"/>
        <end position="107"/>
    </location>
</feature>
<protein>
    <recommendedName>
        <fullName evidence="2">MADF domain-containing protein</fullName>
    </recommendedName>
</protein>
<keyword evidence="4" id="KW-1185">Reference proteome</keyword>
<feature type="region of interest" description="Disordered" evidence="1">
    <location>
        <begin position="348"/>
        <end position="375"/>
    </location>
</feature>
<dbReference type="PANTHER" id="PTHR21505">
    <property type="entry name" value="MADF DOMAIN-CONTAINING PROTEIN-RELATED"/>
    <property type="match status" value="1"/>
</dbReference>
<dbReference type="Pfam" id="PF10545">
    <property type="entry name" value="MADF_DNA_bdg"/>
    <property type="match status" value="2"/>
</dbReference>
<comment type="caution">
    <text evidence="3">The sequence shown here is derived from an EMBL/GenBank/DDBJ whole genome shotgun (WGS) entry which is preliminary data.</text>
</comment>
<dbReference type="Proteomes" id="UP001152888">
    <property type="component" value="Unassembled WGS sequence"/>
</dbReference>